<evidence type="ECO:0000313" key="4">
    <source>
        <dbReference type="Proteomes" id="UP001224890"/>
    </source>
</evidence>
<dbReference type="RefSeq" id="XP_060436696.1">
    <property type="nucleotide sequence ID" value="XM_060578125.1"/>
</dbReference>
<feature type="compositionally biased region" description="Low complexity" evidence="1">
    <location>
        <begin position="520"/>
        <end position="529"/>
    </location>
</feature>
<sequence>MSTSWKPQYRQPPPCQQQRKDDYLGMSPDILGLVSGVSVALFLAAMFLFPMYYMEKREQCGRKTKCQIMEPRSSGLEETCRWGPESRRVVGHACSLDSQRSCQTQPANLCGNNRAIGCRCNVLRSNNLELQSTAYSLRREDPDGYQARCSSDSMSFDITIGATRITHSQGYPSTKSELEAAETLINGLATLLNQSLKSSTPGVHEASPPSTSPSPPREQERATPLPQPCGCSSSGDEESTSAPSEVDQDVDEPSPKRDLDGDHSNMPPRKFSCPFYQRDPSGRFWKKFCGNSGFSNVNEVRKHIYDHHIIPFYCSRCAAVFPSQKSLHDHLLEPIRCEVISPVLTMGCTRQQRKDMRKLTHGTEERQWRAIYSVLFPDPSEAVPSPCKCFLDQTPCMSAAKLITNAQQQHFRLQLPHVLDRRFVENPTNSESETPIADPTARNRPGESGDRATVDVLRGAQTELYRNFRPIRQLTIDDFYDSTPLSPGAPSGDQASQDQPDDSRERQHSHDSSDLGVLTGSSRSGSIQSSGFVYASDEFSLSETEDRGTFFQRSGADRS</sequence>
<reference evidence="3" key="1">
    <citation type="submission" date="2021-06" db="EMBL/GenBank/DDBJ databases">
        <title>Comparative genomics, transcriptomics and evolutionary studies reveal genomic signatures of adaptation to plant cell wall in hemibiotrophic fungi.</title>
        <authorList>
            <consortium name="DOE Joint Genome Institute"/>
            <person name="Baroncelli R."/>
            <person name="Diaz J.F."/>
            <person name="Benocci T."/>
            <person name="Peng M."/>
            <person name="Battaglia E."/>
            <person name="Haridas S."/>
            <person name="Andreopoulos W."/>
            <person name="Labutti K."/>
            <person name="Pangilinan J."/>
            <person name="Floch G.L."/>
            <person name="Makela M.R."/>
            <person name="Henrissat B."/>
            <person name="Grigoriev I.V."/>
            <person name="Crouch J.A."/>
            <person name="De Vries R.P."/>
            <person name="Sukno S.A."/>
            <person name="Thon M.R."/>
        </authorList>
    </citation>
    <scope>NUCLEOTIDE SEQUENCE</scope>
    <source>
        <strain evidence="3">CBS 193.32</strain>
    </source>
</reference>
<dbReference type="EMBL" id="JAHMHR010000001">
    <property type="protein sequence ID" value="KAK1700941.1"/>
    <property type="molecule type" value="Genomic_DNA"/>
</dbReference>
<name>A0AAJ0B1K9_9PEZI</name>
<dbReference type="AlphaFoldDB" id="A0AAJ0B1K9"/>
<dbReference type="GeneID" id="85462651"/>
<dbReference type="Gene3D" id="3.30.160.60">
    <property type="entry name" value="Classic Zinc Finger"/>
    <property type="match status" value="1"/>
</dbReference>
<feature type="compositionally biased region" description="Basic and acidic residues" evidence="1">
    <location>
        <begin position="253"/>
        <end position="263"/>
    </location>
</feature>
<evidence type="ECO:0000256" key="2">
    <source>
        <dbReference type="SAM" id="Phobius"/>
    </source>
</evidence>
<organism evidence="3 4">
    <name type="scientific">Colletotrichum godetiae</name>
    <dbReference type="NCBI Taxonomy" id="1209918"/>
    <lineage>
        <taxon>Eukaryota</taxon>
        <taxon>Fungi</taxon>
        <taxon>Dikarya</taxon>
        <taxon>Ascomycota</taxon>
        <taxon>Pezizomycotina</taxon>
        <taxon>Sordariomycetes</taxon>
        <taxon>Hypocreomycetidae</taxon>
        <taxon>Glomerellales</taxon>
        <taxon>Glomerellaceae</taxon>
        <taxon>Colletotrichum</taxon>
        <taxon>Colletotrichum acutatum species complex</taxon>
    </lineage>
</organism>
<proteinExistence type="predicted"/>
<feature type="region of interest" description="Disordered" evidence="1">
    <location>
        <begin position="426"/>
        <end position="452"/>
    </location>
</feature>
<feature type="region of interest" description="Disordered" evidence="1">
    <location>
        <begin position="197"/>
        <end position="272"/>
    </location>
</feature>
<evidence type="ECO:0000256" key="1">
    <source>
        <dbReference type="SAM" id="MobiDB-lite"/>
    </source>
</evidence>
<gene>
    <name evidence="3" type="ORF">BDP55DRAFT_709333</name>
</gene>
<keyword evidence="2" id="KW-0472">Membrane</keyword>
<feature type="compositionally biased region" description="Basic and acidic residues" evidence="1">
    <location>
        <begin position="501"/>
        <end position="513"/>
    </location>
</feature>
<dbReference type="PANTHER" id="PTHR38166">
    <property type="entry name" value="C2H2-TYPE DOMAIN-CONTAINING PROTEIN-RELATED"/>
    <property type="match status" value="1"/>
</dbReference>
<feature type="transmembrane region" description="Helical" evidence="2">
    <location>
        <begin position="30"/>
        <end position="53"/>
    </location>
</feature>
<protein>
    <recommendedName>
        <fullName evidence="5">C2H2-type domain-containing protein</fullName>
    </recommendedName>
</protein>
<keyword evidence="2" id="KW-0812">Transmembrane</keyword>
<keyword evidence="2" id="KW-1133">Transmembrane helix</keyword>
<feature type="region of interest" description="Disordered" evidence="1">
    <location>
        <begin position="479"/>
        <end position="529"/>
    </location>
</feature>
<accession>A0AAJ0B1K9</accession>
<evidence type="ECO:0008006" key="5">
    <source>
        <dbReference type="Google" id="ProtNLM"/>
    </source>
</evidence>
<evidence type="ECO:0000313" key="3">
    <source>
        <dbReference type="EMBL" id="KAK1700941.1"/>
    </source>
</evidence>
<comment type="caution">
    <text evidence="3">The sequence shown here is derived from an EMBL/GenBank/DDBJ whole genome shotgun (WGS) entry which is preliminary data.</text>
</comment>
<keyword evidence="4" id="KW-1185">Reference proteome</keyword>
<dbReference type="Proteomes" id="UP001224890">
    <property type="component" value="Unassembled WGS sequence"/>
</dbReference>
<dbReference type="PANTHER" id="PTHR38166:SF1">
    <property type="entry name" value="C2H2-TYPE DOMAIN-CONTAINING PROTEIN"/>
    <property type="match status" value="1"/>
</dbReference>